<organism evidence="2 3">
    <name type="scientific">Telmatocola sphagniphila</name>
    <dbReference type="NCBI Taxonomy" id="1123043"/>
    <lineage>
        <taxon>Bacteria</taxon>
        <taxon>Pseudomonadati</taxon>
        <taxon>Planctomycetota</taxon>
        <taxon>Planctomycetia</taxon>
        <taxon>Gemmatales</taxon>
        <taxon>Gemmataceae</taxon>
    </lineage>
</organism>
<dbReference type="EMBL" id="CP074694">
    <property type="protein sequence ID" value="QVL30805.1"/>
    <property type="molecule type" value="Genomic_DNA"/>
</dbReference>
<evidence type="ECO:0000313" key="3">
    <source>
        <dbReference type="Proteomes" id="UP000676194"/>
    </source>
</evidence>
<evidence type="ECO:0000313" key="2">
    <source>
        <dbReference type="EMBL" id="QVL30805.1"/>
    </source>
</evidence>
<name>A0A8E6EU14_9BACT</name>
<proteinExistence type="predicted"/>
<dbReference type="Gene3D" id="1.10.260.40">
    <property type="entry name" value="lambda repressor-like DNA-binding domains"/>
    <property type="match status" value="1"/>
</dbReference>
<sequence length="469" mass="53883">MTQPESPRKKRGIKVAVKRMEELRCCRGISQAELTHLAGLSKNTITNIIKTGFADATSIKRLAEALEVYEDFLTEQDQKPAVPVREVPVAKPRPDETGLHWIVDGIILQCAGELIFDSDATSTLRTKNRNTYIACFEDFLFTSIYSDSFGTTSALPNAGTDSPARLLTTQLSSLFKNHEQQIVKQITHEEILNHHVHRRNLQSDMMAMFDAYSLNKKIWHDWILREARLYLGTHKSVLQKTADFEKFVFAKTPEFFQDAQLTKAIHYKFVDSLLAPLVELYPKHHKKALQEFLLRTALSHIVVGWWYDLNSLSVPASIRMPYTVRSSIRLALAGRKSALSKQRFAKNFLVKNAFLELIEAYRCRDRSEVLDILLLMRDKKHFVNLRNRWNELELEMSLGNEKAIDTLIDDITRVATPTQQQPQPVIYEREAVQDQPGLCVKRALRDGTVHLTEHYAHALFLIFPELKEL</sequence>
<dbReference type="PROSITE" id="PS50943">
    <property type="entry name" value="HTH_CROC1"/>
    <property type="match status" value="1"/>
</dbReference>
<accession>A0A8E6EU14</accession>
<dbReference type="InterPro" id="IPR010982">
    <property type="entry name" value="Lambda_DNA-bd_dom_sf"/>
</dbReference>
<keyword evidence="3" id="KW-1185">Reference proteome</keyword>
<dbReference type="SUPFAM" id="SSF47413">
    <property type="entry name" value="lambda repressor-like DNA-binding domains"/>
    <property type="match status" value="1"/>
</dbReference>
<dbReference type="SMART" id="SM00530">
    <property type="entry name" value="HTH_XRE"/>
    <property type="match status" value="1"/>
</dbReference>
<dbReference type="KEGG" id="tsph:KIH39_18380"/>
<reference evidence="2" key="1">
    <citation type="submission" date="2021-05" db="EMBL/GenBank/DDBJ databases">
        <title>Complete genome sequence of the cellulolytic planctomycete Telmatocola sphagniphila SP2T and characterization of the first cellulase from planctomycetes.</title>
        <authorList>
            <person name="Rakitin A.L."/>
            <person name="Beletsky A.V."/>
            <person name="Naumoff D.G."/>
            <person name="Kulichevskaya I.S."/>
            <person name="Mardanov A.V."/>
            <person name="Ravin N.V."/>
            <person name="Dedysh S.N."/>
        </authorList>
    </citation>
    <scope>NUCLEOTIDE SEQUENCE</scope>
    <source>
        <strain evidence="2">SP2T</strain>
    </source>
</reference>
<dbReference type="Proteomes" id="UP000676194">
    <property type="component" value="Chromosome"/>
</dbReference>
<gene>
    <name evidence="2" type="ORF">KIH39_18380</name>
</gene>
<feature type="domain" description="HTH cro/C1-type" evidence="1">
    <location>
        <begin position="20"/>
        <end position="72"/>
    </location>
</feature>
<dbReference type="CDD" id="cd00093">
    <property type="entry name" value="HTH_XRE"/>
    <property type="match status" value="1"/>
</dbReference>
<dbReference type="RefSeq" id="WP_213494687.1">
    <property type="nucleotide sequence ID" value="NZ_CP074694.1"/>
</dbReference>
<dbReference type="GO" id="GO:0003677">
    <property type="term" value="F:DNA binding"/>
    <property type="evidence" value="ECO:0007669"/>
    <property type="project" value="InterPro"/>
</dbReference>
<evidence type="ECO:0000259" key="1">
    <source>
        <dbReference type="PROSITE" id="PS50943"/>
    </source>
</evidence>
<dbReference type="InterPro" id="IPR001387">
    <property type="entry name" value="Cro/C1-type_HTH"/>
</dbReference>
<protein>
    <submittedName>
        <fullName evidence="2">Helix-turn-helix transcriptional regulator</fullName>
    </submittedName>
</protein>
<dbReference type="AlphaFoldDB" id="A0A8E6EU14"/>